<dbReference type="AlphaFoldDB" id="A0A485NHL8"/>
<feature type="non-terminal residue" evidence="1">
    <location>
        <position position="1"/>
    </location>
</feature>
<reference evidence="1 2" key="1">
    <citation type="submission" date="2019-01" db="EMBL/GenBank/DDBJ databases">
        <authorList>
            <person name="Alioto T."/>
            <person name="Alioto T."/>
        </authorList>
    </citation>
    <scope>NUCLEOTIDE SEQUENCE [LARGE SCALE GENOMIC DNA]</scope>
</reference>
<dbReference type="Proteomes" id="UP000386466">
    <property type="component" value="Unassembled WGS sequence"/>
</dbReference>
<accession>A0A485NHL8</accession>
<dbReference type="EMBL" id="CAAGRJ010016035">
    <property type="protein sequence ID" value="VFV31799.1"/>
    <property type="molecule type" value="Genomic_DNA"/>
</dbReference>
<evidence type="ECO:0000313" key="2">
    <source>
        <dbReference type="Proteomes" id="UP000386466"/>
    </source>
</evidence>
<organism evidence="1 2">
    <name type="scientific">Lynx pardinus</name>
    <name type="common">Iberian lynx</name>
    <name type="synonym">Felis pardina</name>
    <dbReference type="NCBI Taxonomy" id="191816"/>
    <lineage>
        <taxon>Eukaryota</taxon>
        <taxon>Metazoa</taxon>
        <taxon>Chordata</taxon>
        <taxon>Craniata</taxon>
        <taxon>Vertebrata</taxon>
        <taxon>Euteleostomi</taxon>
        <taxon>Mammalia</taxon>
        <taxon>Eutheria</taxon>
        <taxon>Laurasiatheria</taxon>
        <taxon>Carnivora</taxon>
        <taxon>Feliformia</taxon>
        <taxon>Felidae</taxon>
        <taxon>Felinae</taxon>
        <taxon>Lynx</taxon>
    </lineage>
</organism>
<feature type="non-terminal residue" evidence="1">
    <location>
        <position position="53"/>
    </location>
</feature>
<name>A0A485NHL8_LYNPA</name>
<proteinExistence type="predicted"/>
<gene>
    <name evidence="1" type="ORF">LYPA_23C014508</name>
</gene>
<keyword evidence="2" id="KW-1185">Reference proteome</keyword>
<evidence type="ECO:0000313" key="1">
    <source>
        <dbReference type="EMBL" id="VFV31799.1"/>
    </source>
</evidence>
<protein>
    <submittedName>
        <fullName evidence="1">Uncharacterized protein</fullName>
    </submittedName>
</protein>
<sequence>SQLQFSLEDGSCRPSVQFSSCPGPWPPKGCVSEGAVAQCQGCRQLQVNPLAHH</sequence>